<name>A0AAW1L9X2_POPJA</name>
<keyword evidence="2" id="KW-1185">Reference proteome</keyword>
<dbReference type="EMBL" id="JASPKY010000126">
    <property type="protein sequence ID" value="KAK9731805.1"/>
    <property type="molecule type" value="Genomic_DNA"/>
</dbReference>
<organism evidence="1 2">
    <name type="scientific">Popillia japonica</name>
    <name type="common">Japanese beetle</name>
    <dbReference type="NCBI Taxonomy" id="7064"/>
    <lineage>
        <taxon>Eukaryota</taxon>
        <taxon>Metazoa</taxon>
        <taxon>Ecdysozoa</taxon>
        <taxon>Arthropoda</taxon>
        <taxon>Hexapoda</taxon>
        <taxon>Insecta</taxon>
        <taxon>Pterygota</taxon>
        <taxon>Neoptera</taxon>
        <taxon>Endopterygota</taxon>
        <taxon>Coleoptera</taxon>
        <taxon>Polyphaga</taxon>
        <taxon>Scarabaeiformia</taxon>
        <taxon>Scarabaeidae</taxon>
        <taxon>Rutelinae</taxon>
        <taxon>Popillia</taxon>
    </lineage>
</organism>
<evidence type="ECO:0000313" key="1">
    <source>
        <dbReference type="EMBL" id="KAK9731805.1"/>
    </source>
</evidence>
<dbReference type="AlphaFoldDB" id="A0AAW1L9X2"/>
<gene>
    <name evidence="1" type="ORF">QE152_g13339</name>
</gene>
<comment type="caution">
    <text evidence="1">The sequence shown here is derived from an EMBL/GenBank/DDBJ whole genome shotgun (WGS) entry which is preliminary data.</text>
</comment>
<accession>A0AAW1L9X2</accession>
<protein>
    <recommendedName>
        <fullName evidence="3">TNFR-Cys domain-containing protein</fullName>
    </recommendedName>
</protein>
<proteinExistence type="predicted"/>
<evidence type="ECO:0000313" key="2">
    <source>
        <dbReference type="Proteomes" id="UP001458880"/>
    </source>
</evidence>
<sequence length="125" mass="14417">MRLNFRTTTLEGQIRRADKYLCGNKNKEETDCPHCFRKGQIRRADKYLCGNKNKEETDCPHCFRTGVHLLTGLLRCEKVYNSTTVLLLIVLIASGQESISLQDCCDVRKCIIPPRFCYRQTVTVN</sequence>
<reference evidence="1 2" key="1">
    <citation type="journal article" date="2024" name="BMC Genomics">
        <title>De novo assembly and annotation of Popillia japonica's genome with initial clues to its potential as an invasive pest.</title>
        <authorList>
            <person name="Cucini C."/>
            <person name="Boschi S."/>
            <person name="Funari R."/>
            <person name="Cardaioli E."/>
            <person name="Iannotti N."/>
            <person name="Marturano G."/>
            <person name="Paoli F."/>
            <person name="Bruttini M."/>
            <person name="Carapelli A."/>
            <person name="Frati F."/>
            <person name="Nardi F."/>
        </authorList>
    </citation>
    <scope>NUCLEOTIDE SEQUENCE [LARGE SCALE GENOMIC DNA]</scope>
    <source>
        <strain evidence="1">DMR45628</strain>
    </source>
</reference>
<dbReference type="Proteomes" id="UP001458880">
    <property type="component" value="Unassembled WGS sequence"/>
</dbReference>
<evidence type="ECO:0008006" key="3">
    <source>
        <dbReference type="Google" id="ProtNLM"/>
    </source>
</evidence>